<name>A0ABW7C595_9ACTN</name>
<proteinExistence type="predicted"/>
<dbReference type="RefSeq" id="WP_392014835.1">
    <property type="nucleotide sequence ID" value="NZ_JBIBSS010000023.1"/>
</dbReference>
<keyword evidence="1" id="KW-0472">Membrane</keyword>
<dbReference type="EMBL" id="JBICZW010000034">
    <property type="protein sequence ID" value="MFG3193790.1"/>
    <property type="molecule type" value="Genomic_DNA"/>
</dbReference>
<protein>
    <submittedName>
        <fullName evidence="2">Uncharacterized protein</fullName>
    </submittedName>
</protein>
<evidence type="ECO:0000313" key="2">
    <source>
        <dbReference type="EMBL" id="MFG3193790.1"/>
    </source>
</evidence>
<comment type="caution">
    <text evidence="2">The sequence shown here is derived from an EMBL/GenBank/DDBJ whole genome shotgun (WGS) entry which is preliminary data.</text>
</comment>
<organism evidence="2 3">
    <name type="scientific">Streptomyces omiyaensis</name>
    <dbReference type="NCBI Taxonomy" id="68247"/>
    <lineage>
        <taxon>Bacteria</taxon>
        <taxon>Bacillati</taxon>
        <taxon>Actinomycetota</taxon>
        <taxon>Actinomycetes</taxon>
        <taxon>Kitasatosporales</taxon>
        <taxon>Streptomycetaceae</taxon>
        <taxon>Streptomyces</taxon>
    </lineage>
</organism>
<gene>
    <name evidence="2" type="ORF">ACGFYS_33240</name>
</gene>
<keyword evidence="1" id="KW-0812">Transmembrane</keyword>
<evidence type="ECO:0000313" key="3">
    <source>
        <dbReference type="Proteomes" id="UP001604282"/>
    </source>
</evidence>
<dbReference type="Proteomes" id="UP001604282">
    <property type="component" value="Unassembled WGS sequence"/>
</dbReference>
<keyword evidence="3" id="KW-1185">Reference proteome</keyword>
<evidence type="ECO:0000256" key="1">
    <source>
        <dbReference type="SAM" id="Phobius"/>
    </source>
</evidence>
<reference evidence="2 3" key="1">
    <citation type="submission" date="2024-10" db="EMBL/GenBank/DDBJ databases">
        <title>The Natural Products Discovery Center: Release of the First 8490 Sequenced Strains for Exploring Actinobacteria Biosynthetic Diversity.</title>
        <authorList>
            <person name="Kalkreuter E."/>
            <person name="Kautsar S.A."/>
            <person name="Yang D."/>
            <person name="Bader C.D."/>
            <person name="Teijaro C.N."/>
            <person name="Fluegel L."/>
            <person name="Davis C.M."/>
            <person name="Simpson J.R."/>
            <person name="Lauterbach L."/>
            <person name="Steele A.D."/>
            <person name="Gui C."/>
            <person name="Meng S."/>
            <person name="Li G."/>
            <person name="Viehrig K."/>
            <person name="Ye F."/>
            <person name="Su P."/>
            <person name="Kiefer A.F."/>
            <person name="Nichols A."/>
            <person name="Cepeda A.J."/>
            <person name="Yan W."/>
            <person name="Fan B."/>
            <person name="Jiang Y."/>
            <person name="Adhikari A."/>
            <person name="Zheng C.-J."/>
            <person name="Schuster L."/>
            <person name="Cowan T.M."/>
            <person name="Smanski M.J."/>
            <person name="Chevrette M.G."/>
            <person name="De Carvalho L.P.S."/>
            <person name="Shen B."/>
        </authorList>
    </citation>
    <scope>NUCLEOTIDE SEQUENCE [LARGE SCALE GENOMIC DNA]</scope>
    <source>
        <strain evidence="2 3">NPDC048229</strain>
    </source>
</reference>
<keyword evidence="1" id="KW-1133">Transmembrane helix</keyword>
<sequence length="55" mass="5906">MSRIGTLTLIPVLIVLVTTDTLVGYVVTGVLFSTMVAVGVAGRRHERRNGRPPQS</sequence>
<accession>A0ABW7C595</accession>
<feature type="transmembrane region" description="Helical" evidence="1">
    <location>
        <begin position="22"/>
        <end position="41"/>
    </location>
</feature>